<organism evidence="3 4">
    <name type="scientific">Tieghemiomyces parasiticus</name>
    <dbReference type="NCBI Taxonomy" id="78921"/>
    <lineage>
        <taxon>Eukaryota</taxon>
        <taxon>Fungi</taxon>
        <taxon>Fungi incertae sedis</taxon>
        <taxon>Zoopagomycota</taxon>
        <taxon>Kickxellomycotina</taxon>
        <taxon>Dimargaritomycetes</taxon>
        <taxon>Dimargaritales</taxon>
        <taxon>Dimargaritaceae</taxon>
        <taxon>Tieghemiomyces</taxon>
    </lineage>
</organism>
<gene>
    <name evidence="3" type="ORF">IWQ60_009134</name>
</gene>
<keyword evidence="4" id="KW-1185">Reference proteome</keyword>
<feature type="coiled-coil region" evidence="1">
    <location>
        <begin position="155"/>
        <end position="336"/>
    </location>
</feature>
<dbReference type="EMBL" id="JANBPT010000736">
    <property type="protein sequence ID" value="KAJ1913639.1"/>
    <property type="molecule type" value="Genomic_DNA"/>
</dbReference>
<feature type="region of interest" description="Disordered" evidence="2">
    <location>
        <begin position="1431"/>
        <end position="1450"/>
    </location>
</feature>
<feature type="compositionally biased region" description="Polar residues" evidence="2">
    <location>
        <begin position="1329"/>
        <end position="1348"/>
    </location>
</feature>
<evidence type="ECO:0000256" key="1">
    <source>
        <dbReference type="SAM" id="Coils"/>
    </source>
</evidence>
<comment type="caution">
    <text evidence="3">The sequence shown here is derived from an EMBL/GenBank/DDBJ whole genome shotgun (WGS) entry which is preliminary data.</text>
</comment>
<feature type="compositionally biased region" description="Pro residues" evidence="2">
    <location>
        <begin position="1188"/>
        <end position="1198"/>
    </location>
</feature>
<feature type="region of interest" description="Disordered" evidence="2">
    <location>
        <begin position="1148"/>
        <end position="1233"/>
    </location>
</feature>
<feature type="coiled-coil region" evidence="1">
    <location>
        <begin position="530"/>
        <end position="585"/>
    </location>
</feature>
<evidence type="ECO:0000313" key="3">
    <source>
        <dbReference type="EMBL" id="KAJ1913639.1"/>
    </source>
</evidence>
<feature type="region of interest" description="Disordered" evidence="2">
    <location>
        <begin position="1406"/>
        <end position="1425"/>
    </location>
</feature>
<keyword evidence="1" id="KW-0175">Coiled coil</keyword>
<dbReference type="PANTHER" id="PTHR24216">
    <property type="entry name" value="PAXILLIN-RELATED"/>
    <property type="match status" value="1"/>
</dbReference>
<evidence type="ECO:0000313" key="4">
    <source>
        <dbReference type="Proteomes" id="UP001150569"/>
    </source>
</evidence>
<feature type="compositionally biased region" description="Low complexity" evidence="2">
    <location>
        <begin position="1208"/>
        <end position="1229"/>
    </location>
</feature>
<feature type="region of interest" description="Disordered" evidence="2">
    <location>
        <begin position="1035"/>
        <end position="1095"/>
    </location>
</feature>
<feature type="compositionally biased region" description="Low complexity" evidence="2">
    <location>
        <begin position="121"/>
        <end position="146"/>
    </location>
</feature>
<dbReference type="Proteomes" id="UP001150569">
    <property type="component" value="Unassembled WGS sequence"/>
</dbReference>
<feature type="region of interest" description="Disordered" evidence="2">
    <location>
        <begin position="1502"/>
        <end position="1525"/>
    </location>
</feature>
<feature type="region of interest" description="Disordered" evidence="2">
    <location>
        <begin position="107"/>
        <end position="155"/>
    </location>
</feature>
<accession>A0A9W7ZVU9</accession>
<protein>
    <submittedName>
        <fullName evidence="3">Uncharacterized protein</fullName>
    </submittedName>
</protein>
<proteinExistence type="predicted"/>
<reference evidence="3" key="1">
    <citation type="submission" date="2022-07" db="EMBL/GenBank/DDBJ databases">
        <title>Phylogenomic reconstructions and comparative analyses of Kickxellomycotina fungi.</title>
        <authorList>
            <person name="Reynolds N.K."/>
            <person name="Stajich J.E."/>
            <person name="Barry K."/>
            <person name="Grigoriev I.V."/>
            <person name="Crous P."/>
            <person name="Smith M.E."/>
        </authorList>
    </citation>
    <scope>NUCLEOTIDE SEQUENCE</scope>
    <source>
        <strain evidence="3">RSA 861</strain>
    </source>
</reference>
<dbReference type="PANTHER" id="PTHR24216:SF65">
    <property type="entry name" value="PAXILLIN-LIKE PROTEIN 1"/>
    <property type="match status" value="1"/>
</dbReference>
<feature type="region of interest" description="Disordered" evidence="2">
    <location>
        <begin position="1462"/>
        <end position="1484"/>
    </location>
</feature>
<feature type="compositionally biased region" description="Polar residues" evidence="2">
    <location>
        <begin position="1409"/>
        <end position="1421"/>
    </location>
</feature>
<name>A0A9W7ZVU9_9FUNG</name>
<feature type="region of interest" description="Disordered" evidence="2">
    <location>
        <begin position="442"/>
        <end position="474"/>
    </location>
</feature>
<dbReference type="OrthoDB" id="10255000at2759"/>
<evidence type="ECO:0000256" key="2">
    <source>
        <dbReference type="SAM" id="MobiDB-lite"/>
    </source>
</evidence>
<sequence>MSAQLADSLRCPSRATFEYDSNASSEIDPAEYLTQSQLMERMAPPEPRRTPSPFAESTFGSEFGSEYDFDSLGNSHRLARRFGHIRPTAAYSASKLDALRAEIARREANGTLNSEDDLTEQSRPSTISSRSPSPSTTHAAATQPTSEGNSTQVENTNLRLEVAALREKLDRYAAIGVTDLELTLHEHQAQLDRVSSEKRQLQEECQRLAARNDSLQYAVDHPAPCALEHGSTAEQDRLLQRSLDDSASYRQKTERLEEENERLRLQVQDLIDGRAALWRDKMQLGTENDQLQTQLEETREAADRVTQQLHQTLVELDEAKSSLLCYEGQVQALQQDLAYARSEAHPASPRRVSPGSVVTSPSPATASLAFPRAHRGGSILSSTSGTQVALPDTYSVESTRTTGLPYVASPRPGRLRGSSSVAGDAHGLETYSYGLDAHRAMGSRGSNLPSPRSELGRPRGLTESTHGGGSEAYPGTKLALECTIEKLRFELRDARQRNLDKAKRITDLEGQLSMTIRSLKVEDAGHRQRLDSLQQRASKYSHERSVLAEENESLRQRYDDFRRRVEELEEAVKESEMTGSRLRQELATKDAILADRADGRKSPALGTPDRAHAGLFRHNARLLEVVKLKETEIAYERDRTHMLHDVIASHKADLTHLREQCREYSRIINKLMGSAEEVDTLRPAVESALGYLTPTSTSRRAVRSRESSVQGAITLAREPTWMGPSATSFENAGITRPQDVELPGYLKHWLDIGHGLVYSGRELSRVVRQALASDRGHIVRSANHTPHNKLPEKFLTTLTASLDHLEVLLTAFERKLRTTLVFDPVSLADVRAWVRTRGNPAQAVGPADYPGSARPALVKAGCAVMGGLPVPSAGASPALCATSHGKSGSMSHAVASPASSARILRREDSFQSESNLSRGVNCQLSGSPSSAVGGGQPHDLPSIFCALISECRSALAMGKSITSLIYLELESFWYQLNPRVMRSVLAVFQLTCVEFRNIWCAMGAAVAELDLPDASLDRNLPSPFTVALQSTGTRPIHVRGNSSASSAHRQPLPPSLHRSHTTSQSSPAPARAVAAEGPSAEPPPRERAGSLAEATELPRSLQYSFRSTRSFREDSYQVTLHRALSPAAAKTSISSASNQGQRLLNYRVNAPPPSIAHSPGSPKAIKDEPTSEAGLSPPRSPVNDHASPAPPPVHPPSLPKNEPADFISASARDASAAAAAPATPSTSPPGDTLSIYERFTRNYAPVAPSPQASRPAVAKPDHLICMQCDILHSPFTIDQKQLLVLCDELARTATTTVDRFRLRIRVILTNAAAISKARPQPTSSHRRTNSGSNGVSHANNSPVPSDTTVPPLPRCQNARTPPASSPPPVAQSNPNMVSHFRRFSQQHPLGSLGASNFSRRIFHAKHNSDGSTLPHSPTNPASHAAVSVRLPPANPLPLATPSPSRSPIAGHSLRRFSVDFRLDSPRSPVHPGSDDPPAPYMGSALLSDLNRAHSPASFSNAAATTTSVLTPPEPRGGTSTPSPPTMLRWDGPALLEVFQPIQARLDQLDSATGNLTQQLLMVVNLGCYCHLASPVSSPSSYSQLETAARAAVRTFNMADGPVSPSRALHLAHALRLLIVNAGHFIRSAAALALAIKAVVDLQPPEVPLATANHCTTVPGNHLAGSPDMTAATPPVRSALPTSHAFLDDTARADMHKLVAGIRKLTPLIRQLS</sequence>
<feature type="region of interest" description="Disordered" evidence="2">
    <location>
        <begin position="1315"/>
        <end position="1375"/>
    </location>
</feature>